<dbReference type="SMART" id="SM01210">
    <property type="entry name" value="GARS_C"/>
    <property type="match status" value="1"/>
</dbReference>
<comment type="pathway">
    <text evidence="3">Purine metabolism; IMP biosynthesis via de novo pathway; N(1)-(5-phospho-D-ribosyl)glycinamide from 5-phospho-alpha-D-ribose 1-diphosphate: step 2/2.</text>
</comment>
<reference evidence="23" key="1">
    <citation type="journal article" date="2003" name="BMC Genomics">
        <title>Comparative genomic analysis reveals independent expansion of a lineage-specific gene family in vertebrates: The class II cytokine receptors and their ligands in mammals and fish.</title>
        <authorList>
            <person name="Lutfalla G."/>
            <person name="Roest Crollius H."/>
            <person name="Stange-Thomann N."/>
            <person name="Jaillon O."/>
            <person name="Mogensen K."/>
            <person name="Monneron D."/>
        </authorList>
    </citation>
    <scope>NUCLEOTIDE SEQUENCE</scope>
</reference>
<evidence type="ECO:0000256" key="12">
    <source>
        <dbReference type="ARBA" id="ARBA00022598"/>
    </source>
</evidence>
<dbReference type="Gene3D" id="3.90.650.10">
    <property type="entry name" value="PurM-like C-terminal domain"/>
    <property type="match status" value="1"/>
</dbReference>
<keyword evidence="19" id="KW-0511">Multifunctional enzyme</keyword>
<keyword evidence="16" id="KW-0658">Purine biosynthesis</keyword>
<protein>
    <recommendedName>
        <fullName evidence="11">Trifunctional purine biosynthetic protein adenosine-3</fullName>
        <ecNumber evidence="8">2.1.2.2</ecNumber>
        <ecNumber evidence="9">6.3.3.1</ecNumber>
        <ecNumber evidence="10">6.3.4.13</ecNumber>
    </recommendedName>
</protein>
<dbReference type="EMBL" id="AJ544917">
    <property type="protein sequence ID" value="CAD67775.1"/>
    <property type="molecule type" value="mRNA"/>
</dbReference>
<evidence type="ECO:0000256" key="4">
    <source>
        <dbReference type="ARBA" id="ARBA00007423"/>
    </source>
</evidence>
<evidence type="ECO:0000256" key="6">
    <source>
        <dbReference type="ARBA" id="ARBA00008696"/>
    </source>
</evidence>
<comment type="similarity">
    <text evidence="4">In the N-terminal section; belongs to the GARS family.</text>
</comment>
<evidence type="ECO:0000256" key="16">
    <source>
        <dbReference type="ARBA" id="ARBA00022755"/>
    </source>
</evidence>
<evidence type="ECO:0000256" key="1">
    <source>
        <dbReference type="ARBA" id="ARBA00004686"/>
    </source>
</evidence>
<evidence type="ECO:0000256" key="7">
    <source>
        <dbReference type="ARBA" id="ARBA00011738"/>
    </source>
</evidence>
<evidence type="ECO:0000313" key="23">
    <source>
        <dbReference type="EMBL" id="CAD67775.1"/>
    </source>
</evidence>
<evidence type="ECO:0000256" key="21">
    <source>
        <dbReference type="SAM" id="MobiDB-lite"/>
    </source>
</evidence>
<dbReference type="FunFam" id="3.90.650.10:FF:000007">
    <property type="entry name" value="Trifunctional purine biosynthetic protein adenosine-3"/>
    <property type="match status" value="1"/>
</dbReference>
<evidence type="ECO:0000256" key="3">
    <source>
        <dbReference type="ARBA" id="ARBA00005174"/>
    </source>
</evidence>
<dbReference type="Pfam" id="PF01071">
    <property type="entry name" value="GARS_A"/>
    <property type="match status" value="2"/>
</dbReference>
<keyword evidence="12" id="KW-0436">Ligase</keyword>
<dbReference type="Gene3D" id="3.40.50.20">
    <property type="match status" value="1"/>
</dbReference>
<dbReference type="InterPro" id="IPR016188">
    <property type="entry name" value="PurM-like_N"/>
</dbReference>
<dbReference type="FunFam" id="3.40.50.170:FF:000006">
    <property type="entry name" value="Trifunctional purine biosynthetic protein adenosine-3"/>
    <property type="match status" value="1"/>
</dbReference>
<dbReference type="FunFam" id="3.30.1330.10:FF:000001">
    <property type="entry name" value="Phosphoribosylformylglycinamidine cyclo-ligase"/>
    <property type="match status" value="1"/>
</dbReference>
<dbReference type="InterPro" id="IPR001555">
    <property type="entry name" value="GART_AS"/>
</dbReference>
<dbReference type="HAMAP" id="MF_00741">
    <property type="entry name" value="AIRS"/>
    <property type="match status" value="1"/>
</dbReference>
<dbReference type="HAMAP" id="MF_01930">
    <property type="entry name" value="PurN"/>
    <property type="match status" value="1"/>
</dbReference>
<dbReference type="EC" id="2.1.2.2" evidence="8"/>
<dbReference type="EC" id="6.3.4.13" evidence="10"/>
<dbReference type="SUPFAM" id="SSF55326">
    <property type="entry name" value="PurM N-terminal domain-like"/>
    <property type="match status" value="1"/>
</dbReference>
<dbReference type="GO" id="GO:0005524">
    <property type="term" value="F:ATP binding"/>
    <property type="evidence" value="ECO:0007669"/>
    <property type="project" value="UniProtKB-UniRule"/>
</dbReference>
<dbReference type="GO" id="GO:0046084">
    <property type="term" value="P:adenine biosynthetic process"/>
    <property type="evidence" value="ECO:0007669"/>
    <property type="project" value="TreeGrafter"/>
</dbReference>
<dbReference type="InterPro" id="IPR020562">
    <property type="entry name" value="PRibGlycinamide_synth_N"/>
</dbReference>
<dbReference type="InterPro" id="IPR037123">
    <property type="entry name" value="PRibGlycinamide_synth_C_sf"/>
</dbReference>
<evidence type="ECO:0000256" key="14">
    <source>
        <dbReference type="ARBA" id="ARBA00022723"/>
    </source>
</evidence>
<dbReference type="FunFam" id="3.40.50.20:FF:000006">
    <property type="entry name" value="Phosphoribosylamine--glycine ligase, chloroplastic"/>
    <property type="match status" value="1"/>
</dbReference>
<dbReference type="Gene3D" id="3.30.1330.10">
    <property type="entry name" value="PurM-like, N-terminal domain"/>
    <property type="match status" value="1"/>
</dbReference>
<feature type="compositionally biased region" description="Polar residues" evidence="21">
    <location>
        <begin position="782"/>
        <end position="793"/>
    </location>
</feature>
<dbReference type="InterPro" id="IPR004733">
    <property type="entry name" value="PurM_cligase"/>
</dbReference>
<proteinExistence type="evidence at transcript level"/>
<sequence>MVAKVLVVGGGGREHALAWKLAQSPHLQQVLVAPGNAGTADGGKISNSEVSVSNHAILAQFCKDHQVGLVVVGPEAPLAAGIVDDLQAAGVPCFGPSAKAAQLEASKSFSKAFMERHGIPTARYGSFTDPQEACNFIRSADFPALVVKASGLAAGKGVVVAADRDEACRAVMDIMKIARLERRERRWWWRSSWREKRCRVCASPTGPLWLPCLQRRTIRGCRTATGVPTPAVSQELLQQIRETVLQKTVDGMKAEGSPYVGVLYAGLMLTKQGPKVLEFNCRFGDPECQVLLPLLSSDLYEVIQNTLEGKLGSSAPVWRQDSSAVTVVMASSGYPGVYEKGVQITGLSQVQDMELQVFHAGTALRDGHVVSSGGRVLTVTAVRPALETALQAANQGVAAIGFPGAVYRRDIGHRAIAHLKQRRGLTYKDSGVDIAAGNKLVDMIKPLAKATSRAGCNAELGGFAGLFDLKAAGFVDPILVSGTDGVGTKLKISQACGQHASLGQDLVAMCVNDVLAQGAEPLFFLDYFSCGSLDVDVAASVIDGIAKACKMAGCALLGGETAEMPGVYGPGEYDLAGFCVGAVERGALLPRISDISEGDLLIGVASSGVHSNGFSLVRKVLERAGLSYSSPSPFGASGQTIGEVLLTPTKIYSRLMLPILRSGAVKAYAHITGGGLLENIPRVLPQELLVDIDASQWSVPPVFSWLYKEGGLSELEMARTFNCGLGAVLVVSPVDAQMILHQLRAEEQAWIVGSLVRKQPGAEPVMVRNLKRSLLKAEPASSEATAAKQSGSTPHRRTKVGTNLQALIDQARRPSSSAEIVVVVSNRPGVQGLKRAALAGIPTRVVDHKLFGSRAEFDSTINAVLEEFGVELVCLAGFMRILTGTFVRKWNGKLLNIHPSLLPSFKGVNAQKQALQAGVRVAGCTVHFVAEEVDAGAIIVQEAVPVLVGDTEDSLSDRIKEAEHRAFPSALELVASGTVCLGKDGHIEWKAP</sequence>
<dbReference type="PROSITE" id="PS00184">
    <property type="entry name" value="GARS"/>
    <property type="match status" value="1"/>
</dbReference>
<dbReference type="InterPro" id="IPR011054">
    <property type="entry name" value="Rudment_hybrid_motif"/>
</dbReference>
<dbReference type="InterPro" id="IPR011761">
    <property type="entry name" value="ATP-grasp"/>
</dbReference>
<dbReference type="SUPFAM" id="SSF56042">
    <property type="entry name" value="PurM C-terminal domain-like"/>
    <property type="match status" value="1"/>
</dbReference>
<comment type="subunit">
    <text evidence="7">Homodimer.</text>
</comment>
<dbReference type="GO" id="GO:0004641">
    <property type="term" value="F:phosphoribosylformylglycinamidine cyclo-ligase activity"/>
    <property type="evidence" value="ECO:0007669"/>
    <property type="project" value="UniProtKB-EC"/>
</dbReference>
<feature type="domain" description="ATP-grasp" evidence="22">
    <location>
        <begin position="111"/>
        <end position="308"/>
    </location>
</feature>
<dbReference type="FunFam" id="3.90.600.10:FF:000001">
    <property type="entry name" value="Trifunctional purine biosynthetic protein adenosine-3"/>
    <property type="match status" value="1"/>
</dbReference>
<dbReference type="CDD" id="cd02196">
    <property type="entry name" value="PurM"/>
    <property type="match status" value="1"/>
</dbReference>
<dbReference type="Pfam" id="PF02843">
    <property type="entry name" value="GARS_C"/>
    <property type="match status" value="1"/>
</dbReference>
<evidence type="ECO:0000259" key="22">
    <source>
        <dbReference type="PROSITE" id="PS50975"/>
    </source>
</evidence>
<dbReference type="EC" id="6.3.3.1" evidence="9"/>
<gene>
    <name evidence="23" type="primary">gart</name>
</gene>
<dbReference type="NCBIfam" id="TIGR00639">
    <property type="entry name" value="PurN"/>
    <property type="match status" value="1"/>
</dbReference>
<dbReference type="SUPFAM" id="SSF53328">
    <property type="entry name" value="Formyltransferase"/>
    <property type="match status" value="1"/>
</dbReference>
<evidence type="ECO:0000313" key="24">
    <source>
        <dbReference type="EMBL" id="CAF28785.1"/>
    </source>
</evidence>
<dbReference type="PANTHER" id="PTHR10520:SF12">
    <property type="entry name" value="TRIFUNCTIONAL PURINE BIOSYNTHETIC PROTEIN ADENOSINE-3"/>
    <property type="match status" value="1"/>
</dbReference>
<evidence type="ECO:0000256" key="10">
    <source>
        <dbReference type="ARBA" id="ARBA00013255"/>
    </source>
</evidence>
<dbReference type="PROSITE" id="PS50975">
    <property type="entry name" value="ATP_GRASP"/>
    <property type="match status" value="1"/>
</dbReference>
<dbReference type="GO" id="GO:0004637">
    <property type="term" value="F:phosphoribosylamine-glycine ligase activity"/>
    <property type="evidence" value="ECO:0007669"/>
    <property type="project" value="UniProtKB-EC"/>
</dbReference>
<keyword evidence="14" id="KW-0479">Metal-binding</keyword>
<dbReference type="Pfam" id="PF00586">
    <property type="entry name" value="AIRS"/>
    <property type="match status" value="1"/>
</dbReference>
<keyword evidence="18" id="KW-0464">Manganese</keyword>
<dbReference type="Pfam" id="PF02769">
    <property type="entry name" value="AIRS_C"/>
    <property type="match status" value="1"/>
</dbReference>
<dbReference type="InterPro" id="IPR013815">
    <property type="entry name" value="ATP_grasp_subdomain_1"/>
</dbReference>
<dbReference type="Pfam" id="PF00551">
    <property type="entry name" value="Formyl_trans_N"/>
    <property type="match status" value="1"/>
</dbReference>
<dbReference type="Gene3D" id="3.40.50.170">
    <property type="entry name" value="Formyl transferase, N-terminal domain"/>
    <property type="match status" value="1"/>
</dbReference>
<dbReference type="PROSITE" id="PS00373">
    <property type="entry name" value="GART"/>
    <property type="match status" value="1"/>
</dbReference>
<evidence type="ECO:0000256" key="8">
    <source>
        <dbReference type="ARBA" id="ARBA00012254"/>
    </source>
</evidence>
<accession>Q800F9</accession>
<dbReference type="PANTHER" id="PTHR10520">
    <property type="entry name" value="TRIFUNCTIONAL PURINE BIOSYNTHETIC PROTEIN ADENOSINE-3-RELATED"/>
    <property type="match status" value="1"/>
</dbReference>
<dbReference type="InterPro" id="IPR000115">
    <property type="entry name" value="PRibGlycinamide_synth"/>
</dbReference>
<evidence type="ECO:0000256" key="13">
    <source>
        <dbReference type="ARBA" id="ARBA00022679"/>
    </source>
</evidence>
<evidence type="ECO:0000256" key="2">
    <source>
        <dbReference type="ARBA" id="ARBA00005054"/>
    </source>
</evidence>
<evidence type="ECO:0000256" key="9">
    <source>
        <dbReference type="ARBA" id="ARBA00013047"/>
    </source>
</evidence>
<reference evidence="24" key="2">
    <citation type="journal article" date="2003" name="BMC Genomics">
        <title>Comparative genomic analysis reveals independent expansion of a lineage-specific gene family in vertebrates: the class II cytokine receptors and their ligands in mammals and fish.</title>
        <authorList>
            <person name="Lutfalla G."/>
            <person name="Roest Crollius H."/>
            <person name="Stange-Thomann N."/>
            <person name="Jaillon O."/>
            <person name="Mogensen K."/>
            <person name="Monneron D."/>
        </authorList>
    </citation>
    <scope>NUCLEOTIDE SEQUENCE</scope>
</reference>
<dbReference type="GO" id="GO:0046872">
    <property type="term" value="F:metal ion binding"/>
    <property type="evidence" value="ECO:0007669"/>
    <property type="project" value="UniProtKB-KW"/>
</dbReference>
<organism evidence="23">
    <name type="scientific">Tetraodon nigroviridis</name>
    <name type="common">Spotted green pufferfish</name>
    <name type="synonym">Chelonodon nigroviridis</name>
    <dbReference type="NCBI Taxonomy" id="99883"/>
    <lineage>
        <taxon>Eukaryota</taxon>
        <taxon>Metazoa</taxon>
        <taxon>Chordata</taxon>
        <taxon>Craniata</taxon>
        <taxon>Vertebrata</taxon>
        <taxon>Euteleostomi</taxon>
        <taxon>Actinopterygii</taxon>
        <taxon>Neopterygii</taxon>
        <taxon>Teleostei</taxon>
        <taxon>Neoteleostei</taxon>
        <taxon>Acanthomorphata</taxon>
        <taxon>Eupercaria</taxon>
        <taxon>Tetraodontiformes</taxon>
        <taxon>Tetradontoidea</taxon>
        <taxon>Tetraodontidae</taxon>
        <taxon>Tetraodon</taxon>
    </lineage>
</organism>
<dbReference type="InterPro" id="IPR002376">
    <property type="entry name" value="Formyl_transf_N"/>
</dbReference>
<dbReference type="Gene3D" id="3.30.1490.20">
    <property type="entry name" value="ATP-grasp fold, A domain"/>
    <property type="match status" value="1"/>
</dbReference>
<keyword evidence="17 20" id="KW-0067">ATP-binding</keyword>
<dbReference type="InterPro" id="IPR020560">
    <property type="entry name" value="PRibGlycinamide_synth_C-dom"/>
</dbReference>
<evidence type="ECO:0000256" key="5">
    <source>
        <dbReference type="ARBA" id="ARBA00008630"/>
    </source>
</evidence>
<dbReference type="AlphaFoldDB" id="Q800F9"/>
<dbReference type="UniPathway" id="UPA00074">
    <property type="reaction ID" value="UER00125"/>
</dbReference>
<dbReference type="Pfam" id="PF02844">
    <property type="entry name" value="GARS_N"/>
    <property type="match status" value="1"/>
</dbReference>
<dbReference type="InterPro" id="IPR016185">
    <property type="entry name" value="PreATP-grasp_dom_sf"/>
</dbReference>
<dbReference type="HAMAP" id="MF_00138">
    <property type="entry name" value="GARS"/>
    <property type="match status" value="1"/>
</dbReference>
<dbReference type="InterPro" id="IPR020561">
    <property type="entry name" value="PRibGlycinamid_synth_ATP-grasp"/>
</dbReference>
<comment type="pathway">
    <text evidence="1">Purine metabolism; IMP biosynthesis via de novo pathway; 5-amino-1-(5-phospho-D-ribosyl)imidazole from N(2)-formyl-N(1)-(5-phospho-D-ribosyl)glycinamide: step 2/2.</text>
</comment>
<evidence type="ECO:0000256" key="15">
    <source>
        <dbReference type="ARBA" id="ARBA00022741"/>
    </source>
</evidence>
<dbReference type="CDD" id="cd08645">
    <property type="entry name" value="FMT_core_GART"/>
    <property type="match status" value="1"/>
</dbReference>
<dbReference type="NCBIfam" id="TIGR00878">
    <property type="entry name" value="purM"/>
    <property type="match status" value="1"/>
</dbReference>
<dbReference type="GO" id="GO:0004644">
    <property type="term" value="F:phosphoribosylglycinamide formyltransferase activity"/>
    <property type="evidence" value="ECO:0007669"/>
    <property type="project" value="UniProtKB-EC"/>
</dbReference>
<dbReference type="InterPro" id="IPR004607">
    <property type="entry name" value="GART"/>
</dbReference>
<evidence type="ECO:0000256" key="11">
    <source>
        <dbReference type="ARBA" id="ARBA00021140"/>
    </source>
</evidence>
<dbReference type="GO" id="GO:0006189">
    <property type="term" value="P:'de novo' IMP biosynthetic process"/>
    <property type="evidence" value="ECO:0007669"/>
    <property type="project" value="UniProtKB-UniPathway"/>
</dbReference>
<dbReference type="Gene3D" id="3.90.600.10">
    <property type="entry name" value="Phosphoribosylglycinamide synthetase, C-terminal domain"/>
    <property type="match status" value="1"/>
</dbReference>
<dbReference type="InterPro" id="IPR036676">
    <property type="entry name" value="PurM-like_C_sf"/>
</dbReference>
<evidence type="ECO:0000256" key="19">
    <source>
        <dbReference type="ARBA" id="ARBA00023268"/>
    </source>
</evidence>
<feature type="region of interest" description="Disordered" evidence="21">
    <location>
        <begin position="778"/>
        <end position="798"/>
    </location>
</feature>
<dbReference type="Gene3D" id="3.30.470.20">
    <property type="entry name" value="ATP-grasp fold, B domain"/>
    <property type="match status" value="1"/>
</dbReference>
<comment type="similarity">
    <text evidence="5">In the C-terminal section; belongs to the GART family.</text>
</comment>
<reference evidence="23" key="3">
    <citation type="submission" date="2003-02" db="EMBL/GenBank/DDBJ databases">
        <authorList>
            <person name="Lutfalla G."/>
        </authorList>
    </citation>
    <scope>NUCLEOTIDE SEQUENCE</scope>
</reference>
<comment type="similarity">
    <text evidence="6">In the central section; belongs to the AIR synthase family.</text>
</comment>
<dbReference type="InterPro" id="IPR010918">
    <property type="entry name" value="PurM-like_C_dom"/>
</dbReference>
<dbReference type="SMART" id="SM01209">
    <property type="entry name" value="GARS_A"/>
    <property type="match status" value="1"/>
</dbReference>
<dbReference type="InterPro" id="IPR036477">
    <property type="entry name" value="Formyl_transf_N_sf"/>
</dbReference>
<evidence type="ECO:0000256" key="17">
    <source>
        <dbReference type="ARBA" id="ARBA00022840"/>
    </source>
</evidence>
<dbReference type="EMBL" id="AJ544900">
    <property type="protein sequence ID" value="CAF28785.1"/>
    <property type="molecule type" value="Genomic_DNA"/>
</dbReference>
<evidence type="ECO:0000256" key="18">
    <source>
        <dbReference type="ARBA" id="ARBA00023211"/>
    </source>
</evidence>
<dbReference type="InterPro" id="IPR036921">
    <property type="entry name" value="PurM-like_N_sf"/>
</dbReference>
<name>Q800F9_TETNG</name>
<dbReference type="GO" id="GO:0005829">
    <property type="term" value="C:cytosol"/>
    <property type="evidence" value="ECO:0007669"/>
    <property type="project" value="TreeGrafter"/>
</dbReference>
<dbReference type="SUPFAM" id="SSF52440">
    <property type="entry name" value="PreATP-grasp domain"/>
    <property type="match status" value="1"/>
</dbReference>
<dbReference type="SUPFAM" id="SSF51246">
    <property type="entry name" value="Rudiment single hybrid motif"/>
    <property type="match status" value="1"/>
</dbReference>
<dbReference type="InterPro" id="IPR020559">
    <property type="entry name" value="PRibGlycinamide_synth_CS"/>
</dbReference>
<keyword evidence="13" id="KW-0808">Transferase</keyword>
<keyword evidence="15 20" id="KW-0547">Nucleotide-binding</keyword>
<evidence type="ECO:0000256" key="20">
    <source>
        <dbReference type="PROSITE-ProRule" id="PRU00409"/>
    </source>
</evidence>
<comment type="pathway">
    <text evidence="2">Purine metabolism; IMP biosynthesis via de novo pathway; N(2)-formyl-N(1)-(5-phospho-D-ribosyl)glycinamide from N(1)-(5-phospho-D-ribosyl)glycinamide (10-formyl THF route): step 1/1.</text>
</comment>
<dbReference type="SUPFAM" id="SSF56059">
    <property type="entry name" value="Glutathione synthetase ATP-binding domain-like"/>
    <property type="match status" value="1"/>
</dbReference>